<dbReference type="InterPro" id="IPR001610">
    <property type="entry name" value="PAC"/>
</dbReference>
<organism evidence="4 5">
    <name type="scientific">Brevibacillus borstelensis AK1</name>
    <dbReference type="NCBI Taxonomy" id="1300222"/>
    <lineage>
        <taxon>Bacteria</taxon>
        <taxon>Bacillati</taxon>
        <taxon>Bacillota</taxon>
        <taxon>Bacilli</taxon>
        <taxon>Bacillales</taxon>
        <taxon>Paenibacillaceae</taxon>
        <taxon>Brevibacillus</taxon>
    </lineage>
</organism>
<dbReference type="EMBL" id="APBN01000002">
    <property type="protein sequence ID" value="EMT53878.1"/>
    <property type="molecule type" value="Genomic_DNA"/>
</dbReference>
<evidence type="ECO:0000259" key="3">
    <source>
        <dbReference type="PROSITE" id="PS50887"/>
    </source>
</evidence>
<dbReference type="SUPFAM" id="SSF55785">
    <property type="entry name" value="PYP-like sensor domain (PAS domain)"/>
    <property type="match status" value="1"/>
</dbReference>
<dbReference type="PATRIC" id="fig|1300222.3.peg.1581"/>
<dbReference type="Proteomes" id="UP000012081">
    <property type="component" value="Unassembled WGS sequence"/>
</dbReference>
<feature type="domain" description="PAC" evidence="2">
    <location>
        <begin position="100"/>
        <end position="152"/>
    </location>
</feature>
<dbReference type="SMART" id="SM00267">
    <property type="entry name" value="GGDEF"/>
    <property type="match status" value="1"/>
</dbReference>
<dbReference type="CDD" id="cd00130">
    <property type="entry name" value="PAS"/>
    <property type="match status" value="1"/>
</dbReference>
<dbReference type="InterPro" id="IPR000160">
    <property type="entry name" value="GGDEF_dom"/>
</dbReference>
<feature type="domain" description="PAS" evidence="1">
    <location>
        <begin position="34"/>
        <end position="73"/>
    </location>
</feature>
<dbReference type="InterPro" id="IPR000700">
    <property type="entry name" value="PAS-assoc_C"/>
</dbReference>
<dbReference type="InterPro" id="IPR052163">
    <property type="entry name" value="DGC-Regulatory_Protein"/>
</dbReference>
<dbReference type="PROSITE" id="PS50887">
    <property type="entry name" value="GGDEF"/>
    <property type="match status" value="1"/>
</dbReference>
<dbReference type="InterPro" id="IPR035965">
    <property type="entry name" value="PAS-like_dom_sf"/>
</dbReference>
<keyword evidence="5" id="KW-1185">Reference proteome</keyword>
<comment type="caution">
    <text evidence="4">The sequence shown here is derived from an EMBL/GenBank/DDBJ whole genome shotgun (WGS) entry which is preliminary data.</text>
</comment>
<dbReference type="NCBIfam" id="TIGR00229">
    <property type="entry name" value="sensory_box"/>
    <property type="match status" value="1"/>
</dbReference>
<dbReference type="SMART" id="SM00086">
    <property type="entry name" value="PAC"/>
    <property type="match status" value="1"/>
</dbReference>
<sequence length="309" mass="35294">MKGDQKWPGGFETGRKSISTIRQDEELLYLVAIAFETAPNPLLLTNANGTVLLVNQAFCEVTGFSKEEIVGKNPRLLSSGRHHPHFYQRMWDKLTKEGEFQGEIWNRRKTGELFLEYISIRAVRGENGDIQYYTAAFSDITEQKKHQEKIKYYAYHDYLTGLPNRLLFQQKVEEQIRVAQKEHTFFALLFLDLNGFKHVNDTFGHDVGDQLIQAVAKRLQGHFQEGVTVSRMAGDEFNILLPNLSSKREAEKVADDLIRLLESPFIIDQTEIAVSGSTGISIYPDDGGDLKALLKRADFSMYQEKGKRK</sequence>
<accession>M8DJU1</accession>
<dbReference type="Gene3D" id="3.30.70.270">
    <property type="match status" value="1"/>
</dbReference>
<dbReference type="InterPro" id="IPR043128">
    <property type="entry name" value="Rev_trsase/Diguanyl_cyclase"/>
</dbReference>
<reference evidence="4 5" key="1">
    <citation type="submission" date="2013-03" db="EMBL/GenBank/DDBJ databases">
        <title>Assembly of a new bacterial strain Brevibacillus borstelensis AK1.</title>
        <authorList>
            <person name="Rajan I."/>
            <person name="PoliReddy D."/>
            <person name="Sugumar T."/>
            <person name="Rathinam K."/>
            <person name="Alqarawi S."/>
            <person name="Khalil A.B."/>
            <person name="Sivakumar N."/>
        </authorList>
    </citation>
    <scope>NUCLEOTIDE SEQUENCE [LARGE SCALE GENOMIC DNA]</scope>
    <source>
        <strain evidence="4 5">AK1</strain>
    </source>
</reference>
<dbReference type="CDD" id="cd01949">
    <property type="entry name" value="GGDEF"/>
    <property type="match status" value="1"/>
</dbReference>
<dbReference type="PANTHER" id="PTHR46663:SF3">
    <property type="entry name" value="SLL0267 PROTEIN"/>
    <property type="match status" value="1"/>
</dbReference>
<dbReference type="STRING" id="1300222.I532_07680"/>
<dbReference type="Pfam" id="PF13426">
    <property type="entry name" value="PAS_9"/>
    <property type="match status" value="1"/>
</dbReference>
<dbReference type="SUPFAM" id="SSF55073">
    <property type="entry name" value="Nucleotide cyclase"/>
    <property type="match status" value="1"/>
</dbReference>
<evidence type="ECO:0000313" key="4">
    <source>
        <dbReference type="EMBL" id="EMT53878.1"/>
    </source>
</evidence>
<dbReference type="GeneID" id="89500402"/>
<evidence type="ECO:0000259" key="2">
    <source>
        <dbReference type="PROSITE" id="PS50113"/>
    </source>
</evidence>
<dbReference type="InterPro" id="IPR000014">
    <property type="entry name" value="PAS"/>
</dbReference>
<dbReference type="AlphaFoldDB" id="M8DJU1"/>
<gene>
    <name evidence="4" type="ORF">I532_07680</name>
</gene>
<dbReference type="NCBIfam" id="TIGR00254">
    <property type="entry name" value="GGDEF"/>
    <property type="match status" value="1"/>
</dbReference>
<dbReference type="PROSITE" id="PS50113">
    <property type="entry name" value="PAC"/>
    <property type="match status" value="1"/>
</dbReference>
<dbReference type="InterPro" id="IPR029787">
    <property type="entry name" value="Nucleotide_cyclase"/>
</dbReference>
<dbReference type="PROSITE" id="PS50112">
    <property type="entry name" value="PAS"/>
    <property type="match status" value="1"/>
</dbReference>
<dbReference type="Gene3D" id="3.30.450.20">
    <property type="entry name" value="PAS domain"/>
    <property type="match status" value="1"/>
</dbReference>
<evidence type="ECO:0000313" key="5">
    <source>
        <dbReference type="Proteomes" id="UP000012081"/>
    </source>
</evidence>
<feature type="domain" description="GGDEF" evidence="3">
    <location>
        <begin position="184"/>
        <end position="309"/>
    </location>
</feature>
<name>M8DJU1_9BACL</name>
<dbReference type="OrthoDB" id="9759607at2"/>
<proteinExistence type="predicted"/>
<evidence type="ECO:0000259" key="1">
    <source>
        <dbReference type="PROSITE" id="PS50112"/>
    </source>
</evidence>
<dbReference type="PANTHER" id="PTHR46663">
    <property type="entry name" value="DIGUANYLATE CYCLASE DGCT-RELATED"/>
    <property type="match status" value="1"/>
</dbReference>
<protein>
    <submittedName>
        <fullName evidence="4">PAS domain S-box/diguanylate cyclase (GGDEF) domain-containing protein</fullName>
    </submittedName>
</protein>
<dbReference type="SMART" id="SM00091">
    <property type="entry name" value="PAS"/>
    <property type="match status" value="1"/>
</dbReference>
<dbReference type="RefSeq" id="WP_003387427.1">
    <property type="nucleotide sequence ID" value="NZ_APBN01000002.1"/>
</dbReference>
<dbReference type="Pfam" id="PF00990">
    <property type="entry name" value="GGDEF"/>
    <property type="match status" value="1"/>
</dbReference>